<dbReference type="SUPFAM" id="SSF53062">
    <property type="entry name" value="PTS system fructose IIA component-like"/>
    <property type="match status" value="1"/>
</dbReference>
<comment type="subcellular location">
    <subcellularLocation>
        <location evidence="1">Cytoplasm</location>
    </subcellularLocation>
</comment>
<reference evidence="9 10" key="1">
    <citation type="submission" date="2021-03" db="EMBL/GenBank/DDBJ databases">
        <title>Enterococcal diversity collection.</title>
        <authorList>
            <person name="Gilmore M.S."/>
            <person name="Schwartzman J."/>
            <person name="Van Tyne D."/>
            <person name="Martin M."/>
            <person name="Earl A.M."/>
            <person name="Manson A.L."/>
            <person name="Straub T."/>
            <person name="Salamzade R."/>
            <person name="Saavedra J."/>
            <person name="Lebreton F."/>
            <person name="Prichula J."/>
            <person name="Schaufler K."/>
            <person name="Gaca A."/>
            <person name="Sgardioli B."/>
            <person name="Wagenaar J."/>
            <person name="Strong T."/>
        </authorList>
    </citation>
    <scope>NUCLEOTIDE SEQUENCE [LARGE SCALE GENOMIC DNA]</scope>
    <source>
        <strain evidence="9 10">DIV0080</strain>
    </source>
</reference>
<evidence type="ECO:0000256" key="1">
    <source>
        <dbReference type="ARBA" id="ARBA00004496"/>
    </source>
</evidence>
<organism evidence="9 10">
    <name type="scientific">Candidatus Vagococcus giribetii</name>
    <dbReference type="NCBI Taxonomy" id="2230876"/>
    <lineage>
        <taxon>Bacteria</taxon>
        <taxon>Bacillati</taxon>
        <taxon>Bacillota</taxon>
        <taxon>Bacilli</taxon>
        <taxon>Lactobacillales</taxon>
        <taxon>Enterococcaceae</taxon>
        <taxon>Vagococcus</taxon>
    </lineage>
</organism>
<protein>
    <submittedName>
        <fullName evidence="9">PTS sugar transporter subunit IIA</fullName>
    </submittedName>
</protein>
<dbReference type="Pfam" id="PF03610">
    <property type="entry name" value="EIIA-man"/>
    <property type="match status" value="1"/>
</dbReference>
<dbReference type="EMBL" id="JAFLVX010000035">
    <property type="protein sequence ID" value="MBO0477763.1"/>
    <property type="molecule type" value="Genomic_DNA"/>
</dbReference>
<keyword evidence="5" id="KW-0808">Transferase</keyword>
<dbReference type="InterPro" id="IPR036662">
    <property type="entry name" value="PTS_EIIA_man-typ_sf"/>
</dbReference>
<evidence type="ECO:0000256" key="5">
    <source>
        <dbReference type="ARBA" id="ARBA00022679"/>
    </source>
</evidence>
<proteinExistence type="predicted"/>
<name>A0ABS3HVI1_9ENTE</name>
<evidence type="ECO:0000256" key="2">
    <source>
        <dbReference type="ARBA" id="ARBA00022448"/>
    </source>
</evidence>
<keyword evidence="10" id="KW-1185">Reference proteome</keyword>
<dbReference type="InterPro" id="IPR033887">
    <property type="entry name" value="PTS_IIA_man"/>
</dbReference>
<evidence type="ECO:0000313" key="10">
    <source>
        <dbReference type="Proteomes" id="UP000664857"/>
    </source>
</evidence>
<sequence length="143" mass="15667">MINAVITGHGEYSLGMLNALEMIAGEQEKIKAVTFLNDEAMETYQEKLLEAINEVTEEGSDIIIFTDLKGGTPFNVSMLLTNSMPHVKVLAGSNLPIILEFVGQRYMEQSIDQALETLLETGKSGLMVGELVTNTKENEEDGI</sequence>
<keyword evidence="3" id="KW-0963">Cytoplasm</keyword>
<evidence type="ECO:0000256" key="3">
    <source>
        <dbReference type="ARBA" id="ARBA00022490"/>
    </source>
</evidence>
<dbReference type="PANTHER" id="PTHR33799:SF1">
    <property type="entry name" value="PTS SYSTEM MANNOSE-SPECIFIC EIIAB COMPONENT-RELATED"/>
    <property type="match status" value="1"/>
</dbReference>
<evidence type="ECO:0000256" key="7">
    <source>
        <dbReference type="ARBA" id="ARBA00022777"/>
    </source>
</evidence>
<evidence type="ECO:0000256" key="6">
    <source>
        <dbReference type="ARBA" id="ARBA00022683"/>
    </source>
</evidence>
<dbReference type="Proteomes" id="UP000664857">
    <property type="component" value="Unassembled WGS sequence"/>
</dbReference>
<keyword evidence="7" id="KW-0418">Kinase</keyword>
<comment type="caution">
    <text evidence="9">The sequence shown here is derived from an EMBL/GenBank/DDBJ whole genome shotgun (WGS) entry which is preliminary data.</text>
</comment>
<keyword evidence="6" id="KW-0598">Phosphotransferase system</keyword>
<dbReference type="Gene3D" id="3.40.50.510">
    <property type="entry name" value="Phosphotransferase system, mannose-type IIA component"/>
    <property type="match status" value="1"/>
</dbReference>
<dbReference type="PROSITE" id="PS51096">
    <property type="entry name" value="PTS_EIIA_TYPE_4"/>
    <property type="match status" value="1"/>
</dbReference>
<dbReference type="InterPro" id="IPR051471">
    <property type="entry name" value="Bacterial_PTS_sugar_comp"/>
</dbReference>
<gene>
    <name evidence="9" type="ORF">DOK76_11820</name>
</gene>
<evidence type="ECO:0000313" key="9">
    <source>
        <dbReference type="EMBL" id="MBO0477763.1"/>
    </source>
</evidence>
<evidence type="ECO:0000256" key="4">
    <source>
        <dbReference type="ARBA" id="ARBA00022597"/>
    </source>
</evidence>
<dbReference type="RefSeq" id="WP_206968039.1">
    <property type="nucleotide sequence ID" value="NZ_JAFLVX010000035.1"/>
</dbReference>
<keyword evidence="2" id="KW-0813">Transport</keyword>
<dbReference type="CDD" id="cd00006">
    <property type="entry name" value="PTS_IIA_man"/>
    <property type="match status" value="1"/>
</dbReference>
<feature type="domain" description="PTS EIIA type-4" evidence="8">
    <location>
        <begin position="1"/>
        <end position="126"/>
    </location>
</feature>
<dbReference type="InterPro" id="IPR004701">
    <property type="entry name" value="PTS_EIIA_man-typ"/>
</dbReference>
<accession>A0ABS3HVI1</accession>
<dbReference type="PANTHER" id="PTHR33799">
    <property type="entry name" value="PTS PERMEASE-RELATED-RELATED"/>
    <property type="match status" value="1"/>
</dbReference>
<keyword evidence="4 9" id="KW-0762">Sugar transport</keyword>
<evidence type="ECO:0000259" key="8">
    <source>
        <dbReference type="PROSITE" id="PS51096"/>
    </source>
</evidence>